<dbReference type="RefSeq" id="XP_022135310.1">
    <property type="nucleotide sequence ID" value="XM_022279618.1"/>
</dbReference>
<dbReference type="InterPro" id="IPR015915">
    <property type="entry name" value="Kelch-typ_b-propeller"/>
</dbReference>
<dbReference type="Pfam" id="PF24681">
    <property type="entry name" value="Kelch_KLHDC2_KLHL20_DRC7"/>
    <property type="match status" value="1"/>
</dbReference>
<evidence type="ECO:0000313" key="6">
    <source>
        <dbReference type="RefSeq" id="XP_022135310.1"/>
    </source>
</evidence>
<organism evidence="4 6">
    <name type="scientific">Momordica charantia</name>
    <name type="common">Bitter gourd</name>
    <name type="synonym">Balsam pear</name>
    <dbReference type="NCBI Taxonomy" id="3673"/>
    <lineage>
        <taxon>Eukaryota</taxon>
        <taxon>Viridiplantae</taxon>
        <taxon>Streptophyta</taxon>
        <taxon>Embryophyta</taxon>
        <taxon>Tracheophyta</taxon>
        <taxon>Spermatophyta</taxon>
        <taxon>Magnoliopsida</taxon>
        <taxon>eudicotyledons</taxon>
        <taxon>Gunneridae</taxon>
        <taxon>Pentapetalae</taxon>
        <taxon>rosids</taxon>
        <taxon>fabids</taxon>
        <taxon>Cucurbitales</taxon>
        <taxon>Cucurbitaceae</taxon>
        <taxon>Momordiceae</taxon>
        <taxon>Momordica</taxon>
    </lineage>
</organism>
<dbReference type="SUPFAM" id="SSF50965">
    <property type="entry name" value="Galactose oxidase, central domain"/>
    <property type="match status" value="1"/>
</dbReference>
<keyword evidence="4" id="KW-1185">Reference proteome</keyword>
<dbReference type="AlphaFoldDB" id="A0A6J1C0S1"/>
<dbReference type="InterPro" id="IPR006652">
    <property type="entry name" value="Kelch_1"/>
</dbReference>
<dbReference type="Proteomes" id="UP000504603">
    <property type="component" value="Unplaced"/>
</dbReference>
<name>A0A6J1C0S1_MOMCH</name>
<dbReference type="OrthoDB" id="10251809at2759"/>
<dbReference type="PANTHER" id="PTHR46093">
    <property type="entry name" value="ACYL-COA-BINDING DOMAIN-CONTAINING PROTEIN 5"/>
    <property type="match status" value="1"/>
</dbReference>
<protein>
    <submittedName>
        <fullName evidence="5 6">Kelch domain-containing protein 3-like</fullName>
    </submittedName>
</protein>
<feature type="compositionally biased region" description="Basic and acidic residues" evidence="3">
    <location>
        <begin position="470"/>
        <end position="481"/>
    </location>
</feature>
<feature type="compositionally biased region" description="Polar residues" evidence="3">
    <location>
        <begin position="454"/>
        <end position="469"/>
    </location>
</feature>
<feature type="region of interest" description="Disordered" evidence="3">
    <location>
        <begin position="1"/>
        <end position="23"/>
    </location>
</feature>
<sequence>MRWERVQPLSRQGQDGALGEISGPGKRWGHTCNAIKEGRYLYVFGGYGKDNCQTNQVHVFDSAKQRWSQPVMKGSPPTPRDSHTCTTVGDNLFVFGGTDGMNPLKDLHVLDTSVDTWICPSIRGEGPEAREGHSAALVGKRLFIFGGCGKSTSNNDEVYYNDLYILNTETFVWKQATTSGTPPSPRDSHTCSSWKNKVIVIGGEDAHDYYLSDVHILDTDTLVWTELNTSGQVLTPRAGHTTIAFGKSLFVFGGFTDAQNLYNDLYMLDIETGVWTKITTMGDGPSARFSVAGDCLDPYKVGVLALLGGCNKSLEALDDMFYLFTGLARENERKLEKLSLRKQLKLKCQEQNLNAIHGRAMVQIGVSADVYQPITVQGYEIPYKQSFPLNQSQHLQGKKTFQAKVTESIPNGYTIETVIDGKPLRGILFSNKPIPTHFAHPSTIRKRTFGDIGTVSNGDINIKSKTSRSTKQDEVDNREQDGSNIKASATHEPEMVVSPTMPVKDPASSDASLPSKVSSSPELPPSSLKDIPMHVAMDIDIEVSGDTKTNEALDSKTDVQQESIPAAAAPDKETIAFFPDQDDRRPAAIGEAIEVLK</sequence>
<evidence type="ECO:0000313" key="5">
    <source>
        <dbReference type="RefSeq" id="XP_022135309.1"/>
    </source>
</evidence>
<dbReference type="KEGG" id="mcha:111007304"/>
<evidence type="ECO:0000256" key="2">
    <source>
        <dbReference type="ARBA" id="ARBA00022737"/>
    </source>
</evidence>
<evidence type="ECO:0000256" key="1">
    <source>
        <dbReference type="ARBA" id="ARBA00022441"/>
    </source>
</evidence>
<proteinExistence type="predicted"/>
<feature type="region of interest" description="Disordered" evidence="3">
    <location>
        <begin position="449"/>
        <end position="529"/>
    </location>
</feature>
<dbReference type="InterPro" id="IPR011043">
    <property type="entry name" value="Gal_Oxase/kelch_b-propeller"/>
</dbReference>
<dbReference type="SMART" id="SM00612">
    <property type="entry name" value="Kelch"/>
    <property type="match status" value="4"/>
</dbReference>
<accession>A0A6J1C0S1</accession>
<keyword evidence="2" id="KW-0677">Repeat</keyword>
<gene>
    <name evidence="5 6" type="primary">LOC111007304</name>
</gene>
<reference evidence="5 6" key="1">
    <citation type="submission" date="2025-04" db="UniProtKB">
        <authorList>
            <consortium name="RefSeq"/>
        </authorList>
    </citation>
    <scope>IDENTIFICATION</scope>
    <source>
        <strain evidence="5 6">OHB3-1</strain>
    </source>
</reference>
<dbReference type="Gene3D" id="2.120.10.80">
    <property type="entry name" value="Kelch-type beta propeller"/>
    <property type="match status" value="2"/>
</dbReference>
<evidence type="ECO:0000313" key="4">
    <source>
        <dbReference type="Proteomes" id="UP000504603"/>
    </source>
</evidence>
<evidence type="ECO:0000256" key="3">
    <source>
        <dbReference type="SAM" id="MobiDB-lite"/>
    </source>
</evidence>
<dbReference type="PANTHER" id="PTHR46093:SF9">
    <property type="entry name" value="DCD DOMAIN-CONTAINING PROTEIN"/>
    <property type="match status" value="1"/>
</dbReference>
<dbReference type="RefSeq" id="XP_022135309.1">
    <property type="nucleotide sequence ID" value="XM_022279617.1"/>
</dbReference>
<keyword evidence="1" id="KW-0880">Kelch repeat</keyword>
<dbReference type="GeneID" id="111007304"/>
<feature type="compositionally biased region" description="Low complexity" evidence="3">
    <location>
        <begin position="508"/>
        <end position="528"/>
    </location>
</feature>